<organism evidence="1">
    <name type="scientific">bioreactor metagenome</name>
    <dbReference type="NCBI Taxonomy" id="1076179"/>
    <lineage>
        <taxon>unclassified sequences</taxon>
        <taxon>metagenomes</taxon>
        <taxon>ecological metagenomes</taxon>
    </lineage>
</organism>
<reference evidence="1" key="1">
    <citation type="submission" date="2019-08" db="EMBL/GenBank/DDBJ databases">
        <authorList>
            <person name="Kucharzyk K."/>
            <person name="Murdoch R.W."/>
            <person name="Higgins S."/>
            <person name="Loffler F."/>
        </authorList>
    </citation>
    <scope>NUCLEOTIDE SEQUENCE</scope>
</reference>
<evidence type="ECO:0000313" key="1">
    <source>
        <dbReference type="EMBL" id="MPL55860.1"/>
    </source>
</evidence>
<protein>
    <recommendedName>
        <fullName evidence="2">AB hydrolase-1 domain-containing protein</fullName>
    </recommendedName>
</protein>
<dbReference type="AlphaFoldDB" id="A0A644SMF5"/>
<comment type="caution">
    <text evidence="1">The sequence shown here is derived from an EMBL/GenBank/DDBJ whole genome shotgun (WGS) entry which is preliminary data.</text>
</comment>
<dbReference type="EMBL" id="VSSQ01000002">
    <property type="protein sequence ID" value="MPL55860.1"/>
    <property type="molecule type" value="Genomic_DNA"/>
</dbReference>
<accession>A0A644SMF5</accession>
<name>A0A644SMF5_9ZZZZ</name>
<dbReference type="Gene3D" id="3.40.50.1820">
    <property type="entry name" value="alpha/beta hydrolase"/>
    <property type="match status" value="1"/>
</dbReference>
<gene>
    <name evidence="1" type="ORF">SDC9_01342</name>
</gene>
<proteinExistence type="predicted"/>
<dbReference type="InterPro" id="IPR029058">
    <property type="entry name" value="AB_hydrolase_fold"/>
</dbReference>
<sequence length="214" mass="24948">MKPTIYIISGLGVDKRMFQNFSFEGFKVVHIDWIFPLENETLQNYALRISENIKDENAFLIGLSFGGMLAVEISKIKKFKKVFLLSSAKTKFEIPFYYRFLGKLNLLRIIPSSILKRVNSLTYLVFGAKTNAEKSLLEDIVRNTDERFLKWALHQIMNWKNENYSENIVHIQGDSDLILPHNFVKYDYLIKGGTHFMTLNQSKEIETIIIENLL</sequence>
<evidence type="ECO:0008006" key="2">
    <source>
        <dbReference type="Google" id="ProtNLM"/>
    </source>
</evidence>
<dbReference type="SUPFAM" id="SSF53474">
    <property type="entry name" value="alpha/beta-Hydrolases"/>
    <property type="match status" value="1"/>
</dbReference>